<dbReference type="CDD" id="cd03587">
    <property type="entry name" value="SOCS"/>
    <property type="match status" value="1"/>
</dbReference>
<organism evidence="6 7">
    <name type="scientific">Branchiostoma belcheri</name>
    <name type="common">Amphioxus</name>
    <dbReference type="NCBI Taxonomy" id="7741"/>
    <lineage>
        <taxon>Eukaryota</taxon>
        <taxon>Metazoa</taxon>
        <taxon>Chordata</taxon>
        <taxon>Cephalochordata</taxon>
        <taxon>Leptocardii</taxon>
        <taxon>Amphioxiformes</taxon>
        <taxon>Branchiostomatidae</taxon>
        <taxon>Branchiostoma</taxon>
    </lineage>
</organism>
<dbReference type="Gene3D" id="1.10.750.20">
    <property type="entry name" value="SOCS box"/>
    <property type="match status" value="2"/>
</dbReference>
<dbReference type="SUPFAM" id="SSF158235">
    <property type="entry name" value="SOCS box-like"/>
    <property type="match status" value="2"/>
</dbReference>
<feature type="repeat" description="ANK" evidence="4">
    <location>
        <begin position="418"/>
        <end position="450"/>
    </location>
</feature>
<dbReference type="GeneID" id="109465892"/>
<dbReference type="Pfam" id="PF07525">
    <property type="entry name" value="SOCS_box"/>
    <property type="match status" value="2"/>
</dbReference>
<dbReference type="GO" id="GO:0016567">
    <property type="term" value="P:protein ubiquitination"/>
    <property type="evidence" value="ECO:0007669"/>
    <property type="project" value="UniProtKB-UniPathway"/>
</dbReference>
<sequence>MPRARRTSRVRRRRRQLSEADLRLRMAVANGDISELRAWTSDGDVNELDCSGWSLLHLAASRGRERCVRVLLEHGALAAVQDSIGGFTSLHYAAMHGRTRIARLILDCQHSDAVINACSNDGWTPMHVAAHYGRDDFIRVLVDYRAKVDALSDKGTTPLQLALIRNRFSCVNLLLDAGADINIQSGFPLRYSVIKGYLPLGRTLLQRGAEPNLGRPEDGETPLHLAALKNDLNFAKLLYEFGGDVYKRNYDGQTPMATAKMVEDRSRPLLDFLQEESRCCRSLQNLCRLTIRRAIGHTRLDRIHQLPLSTVMLDFLRHKFEDWWCALSMEVQIKFFLQIKEVQSGVRWRRPDEVKALGSVLKEKSDPAMPKLRPRKSGKHATCSQDALKLQEAVRGGKIAPVRSLLQKGLSVNQRCVYGFSLLHGAVVNSQLRCVRLLLEHGACAYVKDYTGGYTPLHFAAKYVLTRIAQVILQYDDSERVVNARGRDGLTPLHIVAACGKEECALQFMRLLLESGATIDPVTDFGFTPLLMAIKFRRYSCIKTLVEWGANVDLEMGLPIRYAVANNDHKLLRILLQNGAQCNYGGPKTGQTPLHLAAMQNNVVLATRLWEYGADCNAKNQSEETPLEVARSVADWDTQCVQFLRDVTYKARSLQDLCRLTVRSQVGHKRLHRLDELDITRVMLNYLKHKH</sequence>
<dbReference type="Pfam" id="PF00023">
    <property type="entry name" value="Ank"/>
    <property type="match status" value="1"/>
</dbReference>
<dbReference type="SMART" id="SM00253">
    <property type="entry name" value="SOCS"/>
    <property type="match status" value="2"/>
</dbReference>
<evidence type="ECO:0000313" key="7">
    <source>
        <dbReference type="RefSeq" id="XP_019618939.1"/>
    </source>
</evidence>
<evidence type="ECO:0000256" key="4">
    <source>
        <dbReference type="PROSITE-ProRule" id="PRU00023"/>
    </source>
</evidence>
<dbReference type="PROSITE" id="PS50225">
    <property type="entry name" value="SOCS"/>
    <property type="match status" value="2"/>
</dbReference>
<dbReference type="InterPro" id="IPR036036">
    <property type="entry name" value="SOCS_box-like_dom_sf"/>
</dbReference>
<dbReference type="PANTHER" id="PTHR24198">
    <property type="entry name" value="ANKYRIN REPEAT AND PROTEIN KINASE DOMAIN-CONTAINING PROTEIN"/>
    <property type="match status" value="1"/>
</dbReference>
<dbReference type="SUPFAM" id="SSF48403">
    <property type="entry name" value="Ankyrin repeat"/>
    <property type="match status" value="2"/>
</dbReference>
<feature type="domain" description="SOCS box" evidence="5">
    <location>
        <begin position="266"/>
        <end position="318"/>
    </location>
</feature>
<keyword evidence="3 4" id="KW-0040">ANK repeat</keyword>
<feature type="repeat" description="ANK" evidence="4">
    <location>
        <begin position="154"/>
        <end position="186"/>
    </location>
</feature>
<dbReference type="SMART" id="SM00248">
    <property type="entry name" value="ANK"/>
    <property type="match status" value="12"/>
</dbReference>
<feature type="repeat" description="ANK" evidence="4">
    <location>
        <begin position="85"/>
        <end position="107"/>
    </location>
</feature>
<feature type="repeat" description="ANK" evidence="4">
    <location>
        <begin position="525"/>
        <end position="557"/>
    </location>
</feature>
<dbReference type="UniPathway" id="UPA00143"/>
<evidence type="ECO:0000256" key="1">
    <source>
        <dbReference type="ARBA" id="ARBA00004906"/>
    </source>
</evidence>
<comment type="pathway">
    <text evidence="1">Protein modification; protein ubiquitination.</text>
</comment>
<evidence type="ECO:0000256" key="2">
    <source>
        <dbReference type="ARBA" id="ARBA00022737"/>
    </source>
</evidence>
<evidence type="ECO:0000259" key="5">
    <source>
        <dbReference type="PROSITE" id="PS50225"/>
    </source>
</evidence>
<keyword evidence="2" id="KW-0677">Repeat</keyword>
<dbReference type="RefSeq" id="XP_019618939.1">
    <property type="nucleotide sequence ID" value="XM_019763380.1"/>
</dbReference>
<accession>A0A6P4Y9E2</accession>
<evidence type="ECO:0000313" key="6">
    <source>
        <dbReference type="Proteomes" id="UP000515135"/>
    </source>
</evidence>
<feature type="domain" description="SOCS box" evidence="5">
    <location>
        <begin position="650"/>
        <end position="691"/>
    </location>
</feature>
<evidence type="ECO:0000256" key="3">
    <source>
        <dbReference type="ARBA" id="ARBA00023043"/>
    </source>
</evidence>
<dbReference type="Gene3D" id="1.25.40.20">
    <property type="entry name" value="Ankyrin repeat-containing domain"/>
    <property type="match status" value="6"/>
</dbReference>
<dbReference type="PRINTS" id="PR01415">
    <property type="entry name" value="ANKYRIN"/>
</dbReference>
<protein>
    <submittedName>
        <fullName evidence="7">Ankyrin-3-like</fullName>
    </submittedName>
</protein>
<dbReference type="PROSITE" id="PS50088">
    <property type="entry name" value="ANK_REPEAT"/>
    <property type="match status" value="9"/>
</dbReference>
<feature type="repeat" description="ANK" evidence="4">
    <location>
        <begin position="218"/>
        <end position="250"/>
    </location>
</feature>
<dbReference type="InterPro" id="IPR002110">
    <property type="entry name" value="Ankyrin_rpt"/>
</dbReference>
<feature type="repeat" description="ANK" evidence="4">
    <location>
        <begin position="488"/>
        <end position="524"/>
    </location>
</feature>
<dbReference type="InterPro" id="IPR001496">
    <property type="entry name" value="SOCS_box"/>
</dbReference>
<dbReference type="PROSITE" id="PS50297">
    <property type="entry name" value="ANK_REP_REGION"/>
    <property type="match status" value="9"/>
</dbReference>
<dbReference type="AlphaFoldDB" id="A0A6P4Y9E2"/>
<dbReference type="OrthoDB" id="9995210at2759"/>
<feature type="repeat" description="ANK" evidence="4">
    <location>
        <begin position="121"/>
        <end position="153"/>
    </location>
</feature>
<dbReference type="Proteomes" id="UP000515135">
    <property type="component" value="Unplaced"/>
</dbReference>
<dbReference type="KEGG" id="bbel:109465892"/>
<gene>
    <name evidence="7" type="primary">LOC109465892</name>
</gene>
<dbReference type="PANTHER" id="PTHR24198:SF165">
    <property type="entry name" value="ANKYRIN REPEAT-CONTAINING PROTEIN-RELATED"/>
    <property type="match status" value="1"/>
</dbReference>
<keyword evidence="6" id="KW-1185">Reference proteome</keyword>
<feature type="repeat" description="ANK" evidence="4">
    <location>
        <begin position="589"/>
        <end position="621"/>
    </location>
</feature>
<name>A0A6P4Y9E2_BRABE</name>
<proteinExistence type="predicted"/>
<dbReference type="Pfam" id="PF12796">
    <property type="entry name" value="Ank_2"/>
    <property type="match status" value="5"/>
</dbReference>
<reference evidence="7" key="1">
    <citation type="submission" date="2025-08" db="UniProtKB">
        <authorList>
            <consortium name="RefSeq"/>
        </authorList>
    </citation>
    <scope>IDENTIFICATION</scope>
    <source>
        <tissue evidence="7">Gonad</tissue>
    </source>
</reference>
<dbReference type="SMART" id="SM00969">
    <property type="entry name" value="SOCS_box"/>
    <property type="match status" value="2"/>
</dbReference>
<dbReference type="GO" id="GO:0035556">
    <property type="term" value="P:intracellular signal transduction"/>
    <property type="evidence" value="ECO:0007669"/>
    <property type="project" value="InterPro"/>
</dbReference>
<feature type="repeat" description="ANK" evidence="4">
    <location>
        <begin position="51"/>
        <end position="83"/>
    </location>
</feature>
<dbReference type="InterPro" id="IPR036770">
    <property type="entry name" value="Ankyrin_rpt-contain_sf"/>
</dbReference>